<evidence type="ECO:0000256" key="4">
    <source>
        <dbReference type="ARBA" id="ARBA00022833"/>
    </source>
</evidence>
<dbReference type="AlphaFoldDB" id="A0A1B1KD94"/>
<dbReference type="Pfam" id="PF00107">
    <property type="entry name" value="ADH_zinc_N"/>
    <property type="match status" value="1"/>
</dbReference>
<dbReference type="EMBL" id="CP009111">
    <property type="protein sequence ID" value="ANS30605.1"/>
    <property type="molecule type" value="Genomic_DNA"/>
</dbReference>
<proteinExistence type="inferred from homology"/>
<accession>A0A1B1KD94</accession>
<dbReference type="Proteomes" id="UP000186108">
    <property type="component" value="Chromosome"/>
</dbReference>
<evidence type="ECO:0000256" key="1">
    <source>
        <dbReference type="ARBA" id="ARBA00001947"/>
    </source>
</evidence>
<evidence type="ECO:0000256" key="5">
    <source>
        <dbReference type="ARBA" id="ARBA00023002"/>
    </source>
</evidence>
<evidence type="ECO:0000256" key="3">
    <source>
        <dbReference type="ARBA" id="ARBA00022723"/>
    </source>
</evidence>
<name>A0A1B1KD94_RHOOP</name>
<comment type="cofactor">
    <cofactor evidence="1">
        <name>Zn(2+)</name>
        <dbReference type="ChEBI" id="CHEBI:29105"/>
    </cofactor>
</comment>
<dbReference type="InterPro" id="IPR036291">
    <property type="entry name" value="NAD(P)-bd_dom_sf"/>
</dbReference>
<dbReference type="SUPFAM" id="SSF51735">
    <property type="entry name" value="NAD(P)-binding Rossmann-fold domains"/>
    <property type="match status" value="1"/>
</dbReference>
<keyword evidence="5" id="KW-0560">Oxidoreductase</keyword>
<dbReference type="InterPro" id="IPR013154">
    <property type="entry name" value="ADH-like_N"/>
</dbReference>
<feature type="domain" description="Enoyl reductase (ER)" evidence="6">
    <location>
        <begin position="10"/>
        <end position="338"/>
    </location>
</feature>
<dbReference type="InterPro" id="IPR013149">
    <property type="entry name" value="ADH-like_C"/>
</dbReference>
<dbReference type="Pfam" id="PF08240">
    <property type="entry name" value="ADH_N"/>
    <property type="match status" value="1"/>
</dbReference>
<gene>
    <name evidence="7" type="ORF">R1CP_29885</name>
</gene>
<evidence type="ECO:0000313" key="8">
    <source>
        <dbReference type="Proteomes" id="UP000186108"/>
    </source>
</evidence>
<dbReference type="PANTHER" id="PTHR43161:SF9">
    <property type="entry name" value="SORBITOL DEHYDROGENASE"/>
    <property type="match status" value="1"/>
</dbReference>
<dbReference type="Gene3D" id="3.40.50.720">
    <property type="entry name" value="NAD(P)-binding Rossmann-like Domain"/>
    <property type="match status" value="1"/>
</dbReference>
<protein>
    <submittedName>
        <fullName evidence="7">Oxidoreductase</fullName>
    </submittedName>
</protein>
<dbReference type="InterPro" id="IPR011032">
    <property type="entry name" value="GroES-like_sf"/>
</dbReference>
<reference evidence="7 8" key="1">
    <citation type="submission" date="2014-07" db="EMBL/GenBank/DDBJ databases">
        <authorList>
            <person name="Zhang J.E."/>
            <person name="Yang H."/>
            <person name="Guo J."/>
            <person name="Deng Z."/>
            <person name="Luo H."/>
            <person name="Luo M."/>
            <person name="Zhao B."/>
        </authorList>
    </citation>
    <scope>NUCLEOTIDE SEQUENCE [LARGE SCALE GENOMIC DNA]</scope>
    <source>
        <strain evidence="7 8">1CP</strain>
    </source>
</reference>
<dbReference type="GO" id="GO:0016491">
    <property type="term" value="F:oxidoreductase activity"/>
    <property type="evidence" value="ECO:0007669"/>
    <property type="project" value="UniProtKB-KW"/>
</dbReference>
<dbReference type="InterPro" id="IPR020843">
    <property type="entry name" value="ER"/>
</dbReference>
<dbReference type="PANTHER" id="PTHR43161">
    <property type="entry name" value="SORBITOL DEHYDROGENASE"/>
    <property type="match status" value="1"/>
</dbReference>
<organism evidence="7 8">
    <name type="scientific">Rhodococcus opacus</name>
    <name type="common">Nocardia opaca</name>
    <dbReference type="NCBI Taxonomy" id="37919"/>
    <lineage>
        <taxon>Bacteria</taxon>
        <taxon>Bacillati</taxon>
        <taxon>Actinomycetota</taxon>
        <taxon>Actinomycetes</taxon>
        <taxon>Mycobacteriales</taxon>
        <taxon>Nocardiaceae</taxon>
        <taxon>Rhodococcus</taxon>
    </lineage>
</organism>
<evidence type="ECO:0000313" key="7">
    <source>
        <dbReference type="EMBL" id="ANS30605.1"/>
    </source>
</evidence>
<sequence length="353" mass="37468">MSVLSIRVDGPNEYRLDRGDVAAPGEGEVLVALDSAGICGGDLSHLRGRNAVAAYPTVLGHECAGRVSRVGPGTSLTVGQPVMVYPTTGCGRCRACRDGRINNCPSIRVFGLSDPRGCFSEEFVVPETQCVPVSDSVLDRFGALVEPLAVGVHVVRRGGASEGDTALVIGTGAIGLATTLVARSRGVQVFGVDRYTEREQPALACGMSDFTTDSGAALEGWLRDRTDAVDLVYDTVCTDESSRLALRVLAPGGRYVAIASAKPGHELTLDYSALYARELSVVACRNYVRQDFVEAAELLESGKVDASPLHTATFPLDEFGRAVEELESNGSKHVKVLLTSRKLLGTRALLRTE</sequence>
<dbReference type="SMART" id="SM00829">
    <property type="entry name" value="PKS_ER"/>
    <property type="match status" value="1"/>
</dbReference>
<comment type="similarity">
    <text evidence="2">Belongs to the zinc-containing alcohol dehydrogenase family.</text>
</comment>
<keyword evidence="4" id="KW-0862">Zinc</keyword>
<evidence type="ECO:0000256" key="2">
    <source>
        <dbReference type="ARBA" id="ARBA00008072"/>
    </source>
</evidence>
<dbReference type="Gene3D" id="3.90.180.10">
    <property type="entry name" value="Medium-chain alcohol dehydrogenases, catalytic domain"/>
    <property type="match status" value="1"/>
</dbReference>
<keyword evidence="3" id="KW-0479">Metal-binding</keyword>
<dbReference type="PATRIC" id="fig|37919.13.peg.6245"/>
<dbReference type="GO" id="GO:0046872">
    <property type="term" value="F:metal ion binding"/>
    <property type="evidence" value="ECO:0007669"/>
    <property type="project" value="UniProtKB-KW"/>
</dbReference>
<evidence type="ECO:0000259" key="6">
    <source>
        <dbReference type="SMART" id="SM00829"/>
    </source>
</evidence>
<dbReference type="SUPFAM" id="SSF50129">
    <property type="entry name" value="GroES-like"/>
    <property type="match status" value="1"/>
</dbReference>